<dbReference type="Pfam" id="PF00389">
    <property type="entry name" value="2-Hacid_dh"/>
    <property type="match status" value="1"/>
</dbReference>
<dbReference type="GO" id="GO:0016616">
    <property type="term" value="F:oxidoreductase activity, acting on the CH-OH group of donors, NAD or NADP as acceptor"/>
    <property type="evidence" value="ECO:0007669"/>
    <property type="project" value="InterPro"/>
</dbReference>
<evidence type="ECO:0000256" key="3">
    <source>
        <dbReference type="ARBA" id="ARBA00023027"/>
    </source>
</evidence>
<dbReference type="PANTHER" id="PTHR43761:SF1">
    <property type="entry name" value="D-ISOMER SPECIFIC 2-HYDROXYACID DEHYDROGENASE CATALYTIC DOMAIN-CONTAINING PROTEIN-RELATED"/>
    <property type="match status" value="1"/>
</dbReference>
<protein>
    <submittedName>
        <fullName evidence="7">C-terminal binding protein</fullName>
    </submittedName>
</protein>
<evidence type="ECO:0000256" key="2">
    <source>
        <dbReference type="ARBA" id="ARBA00023002"/>
    </source>
</evidence>
<evidence type="ECO:0000313" key="8">
    <source>
        <dbReference type="Proteomes" id="UP000546970"/>
    </source>
</evidence>
<dbReference type="AlphaFoldDB" id="A0A7X9YID0"/>
<dbReference type="Proteomes" id="UP000546970">
    <property type="component" value="Unassembled WGS sequence"/>
</dbReference>
<dbReference type="GO" id="GO:0051287">
    <property type="term" value="F:NAD binding"/>
    <property type="evidence" value="ECO:0007669"/>
    <property type="project" value="InterPro"/>
</dbReference>
<evidence type="ECO:0000256" key="4">
    <source>
        <dbReference type="RuleBase" id="RU003719"/>
    </source>
</evidence>
<dbReference type="PANTHER" id="PTHR43761">
    <property type="entry name" value="D-ISOMER SPECIFIC 2-HYDROXYACID DEHYDROGENASE FAMILY PROTEIN (AFU_ORTHOLOGUE AFUA_1G13630)"/>
    <property type="match status" value="1"/>
</dbReference>
<dbReference type="PROSITE" id="PS00670">
    <property type="entry name" value="D_2_HYDROXYACID_DH_2"/>
    <property type="match status" value="1"/>
</dbReference>
<keyword evidence="3" id="KW-0520">NAD</keyword>
<keyword evidence="2 4" id="KW-0560">Oxidoreductase</keyword>
<evidence type="ECO:0000259" key="5">
    <source>
        <dbReference type="Pfam" id="PF00389"/>
    </source>
</evidence>
<keyword evidence="8" id="KW-1185">Reference proteome</keyword>
<dbReference type="InterPro" id="IPR050418">
    <property type="entry name" value="D-iso_2-hydroxyacid_DH_PdxB"/>
</dbReference>
<evidence type="ECO:0000256" key="1">
    <source>
        <dbReference type="ARBA" id="ARBA00005854"/>
    </source>
</evidence>
<gene>
    <name evidence="7" type="ORF">HF320_01020</name>
</gene>
<proteinExistence type="inferred from homology"/>
<organism evidence="7 8">
    <name type="scientific">Collinsella acetigenes</name>
    <dbReference type="NCBI Taxonomy" id="2713419"/>
    <lineage>
        <taxon>Bacteria</taxon>
        <taxon>Bacillati</taxon>
        <taxon>Actinomycetota</taxon>
        <taxon>Coriobacteriia</taxon>
        <taxon>Coriobacteriales</taxon>
        <taxon>Coriobacteriaceae</taxon>
        <taxon>Collinsella</taxon>
    </lineage>
</organism>
<dbReference type="InterPro" id="IPR006139">
    <property type="entry name" value="D-isomer_2_OHA_DH_cat_dom"/>
</dbReference>
<dbReference type="PROSITE" id="PS00671">
    <property type="entry name" value="D_2_HYDROXYACID_DH_3"/>
    <property type="match status" value="1"/>
</dbReference>
<evidence type="ECO:0000313" key="7">
    <source>
        <dbReference type="EMBL" id="NMF54916.1"/>
    </source>
</evidence>
<dbReference type="InterPro" id="IPR029753">
    <property type="entry name" value="D-isomer_DH_CS"/>
</dbReference>
<dbReference type="Pfam" id="PF02826">
    <property type="entry name" value="2-Hacid_dh_C"/>
    <property type="match status" value="1"/>
</dbReference>
<comment type="caution">
    <text evidence="7">The sequence shown here is derived from an EMBL/GenBank/DDBJ whole genome shotgun (WGS) entry which is preliminary data.</text>
</comment>
<dbReference type="RefSeq" id="WP_169276683.1">
    <property type="nucleotide sequence ID" value="NZ_JABBCP010000001.1"/>
</dbReference>
<feature type="domain" description="D-isomer specific 2-hydroxyacid dehydrogenase catalytic" evidence="5">
    <location>
        <begin position="51"/>
        <end position="329"/>
    </location>
</feature>
<dbReference type="Gene3D" id="3.40.50.720">
    <property type="entry name" value="NAD(P)-binding Rossmann-like Domain"/>
    <property type="match status" value="2"/>
</dbReference>
<dbReference type="EMBL" id="JABBCP010000001">
    <property type="protein sequence ID" value="NMF54916.1"/>
    <property type="molecule type" value="Genomic_DNA"/>
</dbReference>
<evidence type="ECO:0000259" key="6">
    <source>
        <dbReference type="Pfam" id="PF02826"/>
    </source>
</evidence>
<dbReference type="SUPFAM" id="SSF51735">
    <property type="entry name" value="NAD(P)-binding Rossmann-fold domains"/>
    <property type="match status" value="1"/>
</dbReference>
<feature type="domain" description="D-isomer specific 2-hydroxyacid dehydrogenase NAD-binding" evidence="6">
    <location>
        <begin position="116"/>
        <end position="298"/>
    </location>
</feature>
<comment type="similarity">
    <text evidence="1 4">Belongs to the D-isomer specific 2-hydroxyacid dehydrogenase family.</text>
</comment>
<dbReference type="InterPro" id="IPR036291">
    <property type="entry name" value="NAD(P)-bd_dom_sf"/>
</dbReference>
<reference evidence="7 8" key="1">
    <citation type="submission" date="2020-04" db="EMBL/GenBank/DDBJ databases">
        <title>Collinsella sp. KGMB02528 nov., an anaerobic actinobacterium isolated from human feces.</title>
        <authorList>
            <person name="Han K.-I."/>
            <person name="Eom M.K."/>
            <person name="Kim J.-S."/>
            <person name="Lee K.C."/>
            <person name="Suh M.K."/>
            <person name="Park S.-H."/>
            <person name="Lee J.H."/>
            <person name="Kang S.W."/>
            <person name="Park J.-E."/>
            <person name="Oh B.S."/>
            <person name="Yu S.Y."/>
            <person name="Choi S.-H."/>
            <person name="Lee D.H."/>
            <person name="Yoon H."/>
            <person name="Kim B.-Y."/>
            <person name="Lee J.H."/>
            <person name="Lee J.-S."/>
        </authorList>
    </citation>
    <scope>NUCLEOTIDE SEQUENCE [LARGE SCALE GENOMIC DNA]</scope>
    <source>
        <strain evidence="7 8">KGMB02528</strain>
    </source>
</reference>
<name>A0A7X9YID0_9ACTN</name>
<dbReference type="InterPro" id="IPR006140">
    <property type="entry name" value="D-isomer_DH_NAD-bd"/>
</dbReference>
<sequence>MAHRILYYMVDGSTAKAQQILKEWGVDDQIELIGCAHEPLVDPSPAQMVGCEGFIGEFGPVSAKTADTMADAGIRIVSSMSIGINHVDVSALAQHGIITTNCPGYCSPDVAQHAAGLMLDLMRSITFSNREVLAGAWEPTGGYTAHRTQGQTIGLVFFGNIARAMASIVQALGMNVVVWAPTKTREDLAQAGCTKAETLDELLAVSDVVSLHCPLIPQTEKLIGAHELEVMKPSAFLINTARGPVIDEESLLAALDENISSNGARGIRAAALDVLADETAPNRTLIEHPRCIVTPHTAYCTDEANDTLRRMTLKAQVDYLVRGIMPEHVVAA</sequence>
<dbReference type="SUPFAM" id="SSF52283">
    <property type="entry name" value="Formate/glycerate dehydrogenase catalytic domain-like"/>
    <property type="match status" value="1"/>
</dbReference>
<accession>A0A7X9YID0</accession>